<evidence type="ECO:0000313" key="2">
    <source>
        <dbReference type="EMBL" id="MDE4168117.1"/>
    </source>
</evidence>
<dbReference type="InterPro" id="IPR029044">
    <property type="entry name" value="Nucleotide-diphossugar_trans"/>
</dbReference>
<dbReference type="Pfam" id="PF11316">
    <property type="entry name" value="Rhamno_transf"/>
    <property type="match status" value="1"/>
</dbReference>
<keyword evidence="3" id="KW-1185">Reference proteome</keyword>
<evidence type="ECO:0000313" key="4">
    <source>
        <dbReference type="Proteomes" id="UP001218364"/>
    </source>
</evidence>
<dbReference type="SUPFAM" id="SSF53448">
    <property type="entry name" value="Nucleotide-diphospho-sugar transferases"/>
    <property type="match status" value="1"/>
</dbReference>
<dbReference type="Proteomes" id="UP001218364">
    <property type="component" value="Unassembled WGS sequence"/>
</dbReference>
<dbReference type="PATRIC" id="fig|60890.4.peg.1576"/>
<dbReference type="RefSeq" id="WP_065271484.1">
    <property type="nucleotide sequence ID" value="NZ_CP015124.1"/>
</dbReference>
<dbReference type="InterPro" id="IPR021466">
    <property type="entry name" value="Put_rhamnosyl_transferase"/>
</dbReference>
<protein>
    <submittedName>
        <fullName evidence="2">Glycosyltransferase</fullName>
    </submittedName>
</protein>
<evidence type="ECO:0000313" key="3">
    <source>
        <dbReference type="Proteomes" id="UP000092565"/>
    </source>
</evidence>
<sequence length="268" mass="30180">MSEQLKMVGLVRFSVLTPTYYSERFSTLEETAAHLFSEDRMELRFRVFEELCLPSLLRQSDPEFDVVVLTAASMPDRYMQRLKALLAPHRNLHCRPVGTRNHYRLLRLGYDSIPAGEGSHRILFRLDDDDAVDIDFVARTKRLAAGILPLQPEGGAFVIAYNRGFYMRATLDGPEVFDAVEQAPLSAGTALVTPVGSAANPYKFNHRKLARHYSLYSDISVPSFLRTIHGDNKSDPTQKGITHQMAEEEIDGALQRHFGLTLSQLKAV</sequence>
<organism evidence="1 3">
    <name type="scientific">Phaeobacter gallaeciensis</name>
    <dbReference type="NCBI Taxonomy" id="60890"/>
    <lineage>
        <taxon>Bacteria</taxon>
        <taxon>Pseudomonadati</taxon>
        <taxon>Pseudomonadota</taxon>
        <taxon>Alphaproteobacteria</taxon>
        <taxon>Rhodobacterales</taxon>
        <taxon>Roseobacteraceae</taxon>
        <taxon>Phaeobacter</taxon>
    </lineage>
</organism>
<reference evidence="1 3" key="1">
    <citation type="submission" date="2016-04" db="EMBL/GenBank/DDBJ databases">
        <authorList>
            <person name="Evans L.H."/>
            <person name="Alamgir A."/>
            <person name="Owens N."/>
            <person name="Weber N.D."/>
            <person name="Virtaneva K."/>
            <person name="Barbian K."/>
            <person name="Babar A."/>
            <person name="Rosenke K."/>
        </authorList>
    </citation>
    <scope>NUCLEOTIDE SEQUENCE [LARGE SCALE GENOMIC DNA]</scope>
    <source>
        <strain evidence="1 3">JL2886</strain>
    </source>
</reference>
<dbReference type="OrthoDB" id="9771846at2"/>
<gene>
    <name evidence="1" type="ORF">JL2886_01613</name>
    <name evidence="2" type="ORF">PXK24_20725</name>
</gene>
<dbReference type="Proteomes" id="UP000092565">
    <property type="component" value="Chromosome"/>
</dbReference>
<dbReference type="AlphaFoldDB" id="A0A1B0ZQS2"/>
<reference evidence="2 4" key="2">
    <citation type="submission" date="2023-02" db="EMBL/GenBank/DDBJ databases">
        <title>Population genomics of bacteria associated with diatom.</title>
        <authorList>
            <person name="Xie J."/>
            <person name="Wang H."/>
        </authorList>
    </citation>
    <scope>NUCLEOTIDE SEQUENCE [LARGE SCALE GENOMIC DNA]</scope>
    <source>
        <strain evidence="2 4">PT47_8</strain>
    </source>
</reference>
<dbReference type="EMBL" id="CP015124">
    <property type="protein sequence ID" value="ANP36522.1"/>
    <property type="molecule type" value="Genomic_DNA"/>
</dbReference>
<accession>A0A1B0ZQS2</accession>
<proteinExistence type="predicted"/>
<evidence type="ECO:0000313" key="1">
    <source>
        <dbReference type="EMBL" id="ANP36522.1"/>
    </source>
</evidence>
<dbReference type="EMBL" id="JARCJK010000020">
    <property type="protein sequence ID" value="MDE4168117.1"/>
    <property type="molecule type" value="Genomic_DNA"/>
</dbReference>
<name>A0A1B0ZQS2_9RHOB</name>